<dbReference type="Pfam" id="PF00593">
    <property type="entry name" value="TonB_dep_Rec_b-barrel"/>
    <property type="match status" value="1"/>
</dbReference>
<protein>
    <submittedName>
        <fullName evidence="17">Iron complex outermembrane receptor protein</fullName>
    </submittedName>
</protein>
<dbReference type="InterPro" id="IPR013784">
    <property type="entry name" value="Carb-bd-like_fold"/>
</dbReference>
<evidence type="ECO:0000256" key="5">
    <source>
        <dbReference type="ARBA" id="ARBA00022692"/>
    </source>
</evidence>
<proteinExistence type="inferred from homology"/>
<dbReference type="SUPFAM" id="SSF56935">
    <property type="entry name" value="Porins"/>
    <property type="match status" value="1"/>
</dbReference>
<dbReference type="InterPro" id="IPR037066">
    <property type="entry name" value="Plug_dom_sf"/>
</dbReference>
<evidence type="ECO:0000256" key="8">
    <source>
        <dbReference type="ARBA" id="ARBA00023065"/>
    </source>
</evidence>
<dbReference type="GO" id="GO:0030246">
    <property type="term" value="F:carbohydrate binding"/>
    <property type="evidence" value="ECO:0007669"/>
    <property type="project" value="InterPro"/>
</dbReference>
<evidence type="ECO:0000256" key="1">
    <source>
        <dbReference type="ARBA" id="ARBA00004571"/>
    </source>
</evidence>
<dbReference type="GO" id="GO:0009279">
    <property type="term" value="C:cell outer membrane"/>
    <property type="evidence" value="ECO:0007669"/>
    <property type="project" value="UniProtKB-SubCell"/>
</dbReference>
<feature type="signal peptide" evidence="14">
    <location>
        <begin position="1"/>
        <end position="19"/>
    </location>
</feature>
<dbReference type="InterPro" id="IPR000531">
    <property type="entry name" value="Beta-barrel_TonB"/>
</dbReference>
<dbReference type="Gene3D" id="2.60.40.1120">
    <property type="entry name" value="Carboxypeptidase-like, regulatory domain"/>
    <property type="match status" value="1"/>
</dbReference>
<comment type="caution">
    <text evidence="17">The sequence shown here is derived from an EMBL/GenBank/DDBJ whole genome shotgun (WGS) entry which is preliminary data.</text>
</comment>
<keyword evidence="9 13" id="KW-0798">TonB box</keyword>
<evidence type="ECO:0000313" key="18">
    <source>
        <dbReference type="Proteomes" id="UP000295499"/>
    </source>
</evidence>
<evidence type="ECO:0000256" key="3">
    <source>
        <dbReference type="ARBA" id="ARBA00022452"/>
    </source>
</evidence>
<evidence type="ECO:0000256" key="4">
    <source>
        <dbReference type="ARBA" id="ARBA00022496"/>
    </source>
</evidence>
<dbReference type="Proteomes" id="UP000295499">
    <property type="component" value="Unassembled WGS sequence"/>
</dbReference>
<accession>A0A4R6IEM3</accession>
<sequence length="858" mass="93402">MKKILLSLLLFFTAICAGAQGVGSITGKITTPDNKPAPFATLSIKGTMLNSATDSLGYYTIAQIPGGKYVLTVSGIGFYPTNKQFVVVAGVSQTVNVTIRSKSNELDEVTVSGNKPVVTSSSEYVSKMPLSSIENAQVYTGISNALIVQQKIFTLEDAVKNVPGISIASGSGFQNTIDYGGTSFSSRGFQTKIRALNGLANNMASSADVANLEKIEVIKGPSATLFGNIISSYGGLINRVTKKPYDYTGGSVEYAGGSYGFHRLAVDVNSPLNEEKTFLSRLNVAVQNRNTFQDNGAFSKSVFVAPSFSYKLSDRIKINLNAEINRSEDGGQGGGILFSLSPSYIKGYLPGVLKGFGVPDATAAAIIASAPTTIKQTFGSNNIKDFNLDPYRSYTSNDLTTKMSSLNMNAEVHYKISDQWNSVTSMIFGSGNSDGFNTYLILVPNEVPALVASLPTGRVTFGTAGADYFTRNGRKSNASLETQQIQQNFIGDFKIGALRNRMVVGLDYYHLKTTSIYRNFMGSLFGIPLDNMFDQVKVSGNAPNYYNFNAVRLDDALQKNPVTETNFGNNQSVYSSYVNDVLNITDQIIASAGIRIDRFQNKGTYDGITDTYKGNYNQTAFSPKFGLIYQPVKDKVSFFGNYQTSFTNQEGTSFDGTAFKPEQAMQWEAGVKTSFFDGHFTSSVSYYDIKVDDKVRVDYAHPLFSVQDGTQVSRGIEAEILGNPIPELNILLGYAYNDSKMTKADALIEGLRPAGSGPKHQFNFWIHYHFNETTPLNGFSIGTGGNYVGETLAVNLNPDGAIIIPSYKVFNAKLSYDKAKYSFGLRVNNLNNERYWVGLGSVSPMMPRQYVGTIGLKF</sequence>
<reference evidence="17 18" key="1">
    <citation type="submission" date="2019-03" db="EMBL/GenBank/DDBJ databases">
        <title>Genomic Encyclopedia of Archaeal and Bacterial Type Strains, Phase II (KMG-II): from individual species to whole genera.</title>
        <authorList>
            <person name="Goeker M."/>
        </authorList>
    </citation>
    <scope>NUCLEOTIDE SEQUENCE [LARGE SCALE GENOMIC DNA]</scope>
    <source>
        <strain evidence="17 18">DSM 19034</strain>
    </source>
</reference>
<evidence type="ECO:0000256" key="7">
    <source>
        <dbReference type="ARBA" id="ARBA00023004"/>
    </source>
</evidence>
<dbReference type="Gene3D" id="2.170.130.10">
    <property type="entry name" value="TonB-dependent receptor, plug domain"/>
    <property type="match status" value="1"/>
</dbReference>
<comment type="subcellular location">
    <subcellularLocation>
        <location evidence="1 12">Cell outer membrane</location>
        <topology evidence="1 12">Multi-pass membrane protein</topology>
    </subcellularLocation>
</comment>
<keyword evidence="3 12" id="KW-1134">Transmembrane beta strand</keyword>
<evidence type="ECO:0000256" key="2">
    <source>
        <dbReference type="ARBA" id="ARBA00022448"/>
    </source>
</evidence>
<feature type="domain" description="TonB-dependent receptor-like beta-barrel" evidence="15">
    <location>
        <begin position="378"/>
        <end position="830"/>
    </location>
</feature>
<dbReference type="InterPro" id="IPR039426">
    <property type="entry name" value="TonB-dep_rcpt-like"/>
</dbReference>
<dbReference type="EMBL" id="SNWM01000004">
    <property type="protein sequence ID" value="TDO20753.1"/>
    <property type="molecule type" value="Genomic_DNA"/>
</dbReference>
<evidence type="ECO:0000256" key="6">
    <source>
        <dbReference type="ARBA" id="ARBA00022729"/>
    </source>
</evidence>
<keyword evidence="4" id="KW-0410">Iron transport</keyword>
<keyword evidence="7" id="KW-0408">Iron</keyword>
<dbReference type="Gene3D" id="2.40.170.20">
    <property type="entry name" value="TonB-dependent receptor, beta-barrel domain"/>
    <property type="match status" value="1"/>
</dbReference>
<dbReference type="PANTHER" id="PTHR32552">
    <property type="entry name" value="FERRICHROME IRON RECEPTOR-RELATED"/>
    <property type="match status" value="1"/>
</dbReference>
<feature type="domain" description="TonB-dependent receptor plug" evidence="16">
    <location>
        <begin position="136"/>
        <end position="228"/>
    </location>
</feature>
<dbReference type="OrthoDB" id="9775095at2"/>
<feature type="chain" id="PRO_5020281059" evidence="14">
    <location>
        <begin position="20"/>
        <end position="858"/>
    </location>
</feature>
<keyword evidence="5 12" id="KW-0812">Transmembrane</keyword>
<dbReference type="Pfam" id="PF07715">
    <property type="entry name" value="Plug"/>
    <property type="match status" value="1"/>
</dbReference>
<dbReference type="PANTHER" id="PTHR32552:SF68">
    <property type="entry name" value="FERRICHROME OUTER MEMBRANE TRANSPORTER_PHAGE RECEPTOR"/>
    <property type="match status" value="1"/>
</dbReference>
<keyword evidence="10 12" id="KW-0472">Membrane</keyword>
<dbReference type="AlphaFoldDB" id="A0A4R6IEM3"/>
<dbReference type="GO" id="GO:0015344">
    <property type="term" value="F:siderophore uptake transmembrane transporter activity"/>
    <property type="evidence" value="ECO:0007669"/>
    <property type="project" value="TreeGrafter"/>
</dbReference>
<evidence type="ECO:0000256" key="11">
    <source>
        <dbReference type="ARBA" id="ARBA00023237"/>
    </source>
</evidence>
<evidence type="ECO:0000256" key="14">
    <source>
        <dbReference type="SAM" id="SignalP"/>
    </source>
</evidence>
<dbReference type="CDD" id="cd01347">
    <property type="entry name" value="ligand_gated_channel"/>
    <property type="match status" value="1"/>
</dbReference>
<dbReference type="InterPro" id="IPR012910">
    <property type="entry name" value="Plug_dom"/>
</dbReference>
<organism evidence="17 18">
    <name type="scientific">Pedobacter duraquae</name>
    <dbReference type="NCBI Taxonomy" id="425511"/>
    <lineage>
        <taxon>Bacteria</taxon>
        <taxon>Pseudomonadati</taxon>
        <taxon>Bacteroidota</taxon>
        <taxon>Sphingobacteriia</taxon>
        <taxon>Sphingobacteriales</taxon>
        <taxon>Sphingobacteriaceae</taxon>
        <taxon>Pedobacter</taxon>
    </lineage>
</organism>
<name>A0A4R6IEM3_9SPHI</name>
<gene>
    <name evidence="17" type="ORF">CLV32_3387</name>
</gene>
<keyword evidence="17" id="KW-0675">Receptor</keyword>
<dbReference type="SUPFAM" id="SSF49452">
    <property type="entry name" value="Starch-binding domain-like"/>
    <property type="match status" value="1"/>
</dbReference>
<dbReference type="PROSITE" id="PS52016">
    <property type="entry name" value="TONB_DEPENDENT_REC_3"/>
    <property type="match status" value="1"/>
</dbReference>
<keyword evidence="18" id="KW-1185">Reference proteome</keyword>
<dbReference type="Pfam" id="PF13715">
    <property type="entry name" value="CarbopepD_reg_2"/>
    <property type="match status" value="1"/>
</dbReference>
<evidence type="ECO:0000259" key="16">
    <source>
        <dbReference type="Pfam" id="PF07715"/>
    </source>
</evidence>
<evidence type="ECO:0000313" key="17">
    <source>
        <dbReference type="EMBL" id="TDO20753.1"/>
    </source>
</evidence>
<keyword evidence="6 14" id="KW-0732">Signal</keyword>
<keyword evidence="2 12" id="KW-0813">Transport</keyword>
<keyword evidence="11 12" id="KW-0998">Cell outer membrane</keyword>
<dbReference type="RefSeq" id="WP_133557498.1">
    <property type="nucleotide sequence ID" value="NZ_SNWM01000004.1"/>
</dbReference>
<evidence type="ECO:0000256" key="13">
    <source>
        <dbReference type="RuleBase" id="RU003357"/>
    </source>
</evidence>
<comment type="similarity">
    <text evidence="12 13">Belongs to the TonB-dependent receptor family.</text>
</comment>
<evidence type="ECO:0000256" key="10">
    <source>
        <dbReference type="ARBA" id="ARBA00023136"/>
    </source>
</evidence>
<dbReference type="InterPro" id="IPR036942">
    <property type="entry name" value="Beta-barrel_TonB_sf"/>
</dbReference>
<evidence type="ECO:0000256" key="12">
    <source>
        <dbReference type="PROSITE-ProRule" id="PRU01360"/>
    </source>
</evidence>
<keyword evidence="8" id="KW-0406">Ion transport</keyword>
<evidence type="ECO:0000256" key="9">
    <source>
        <dbReference type="ARBA" id="ARBA00023077"/>
    </source>
</evidence>
<evidence type="ECO:0000259" key="15">
    <source>
        <dbReference type="Pfam" id="PF00593"/>
    </source>
</evidence>